<dbReference type="EMBL" id="FQZE01000008">
    <property type="protein sequence ID" value="SHI95480.1"/>
    <property type="molecule type" value="Genomic_DNA"/>
</dbReference>
<reference evidence="4 5" key="1">
    <citation type="submission" date="2016-11" db="EMBL/GenBank/DDBJ databases">
        <authorList>
            <person name="Jaros S."/>
            <person name="Januszkiewicz K."/>
            <person name="Wedrychowicz H."/>
        </authorList>
    </citation>
    <scope>NUCLEOTIDE SEQUENCE [LARGE SCALE GENOMIC DNA]</scope>
    <source>
        <strain evidence="4 5">DSM 27063</strain>
    </source>
</reference>
<dbReference type="InterPro" id="IPR010090">
    <property type="entry name" value="Phage_tape_meas"/>
</dbReference>
<feature type="coiled-coil region" evidence="1">
    <location>
        <begin position="14"/>
        <end position="117"/>
    </location>
</feature>
<dbReference type="Proteomes" id="UP000184050">
    <property type="component" value="Unassembled WGS sequence"/>
</dbReference>
<dbReference type="STRING" id="1168035.SAMN05444280_108120"/>
<keyword evidence="1" id="KW-0175">Coiled coil</keyword>
<feature type="domain" description="Phage tail tape measure protein" evidence="3">
    <location>
        <begin position="173"/>
        <end position="357"/>
    </location>
</feature>
<protein>
    <submittedName>
        <fullName evidence="4">Phage-related minor tail protein</fullName>
    </submittedName>
</protein>
<dbReference type="AlphaFoldDB" id="A0A1M6FCN6"/>
<dbReference type="Pfam" id="PF10145">
    <property type="entry name" value="PhageMin_Tail"/>
    <property type="match status" value="1"/>
</dbReference>
<dbReference type="OrthoDB" id="1047854at2"/>
<evidence type="ECO:0000256" key="2">
    <source>
        <dbReference type="SAM" id="MobiDB-lite"/>
    </source>
</evidence>
<name>A0A1M6FCN6_9BACT</name>
<dbReference type="RefSeq" id="WP_073167849.1">
    <property type="nucleotide sequence ID" value="NZ_FQZE01000008.1"/>
</dbReference>
<keyword evidence="5" id="KW-1185">Reference proteome</keyword>
<evidence type="ECO:0000259" key="3">
    <source>
        <dbReference type="Pfam" id="PF10145"/>
    </source>
</evidence>
<feature type="region of interest" description="Disordered" evidence="2">
    <location>
        <begin position="548"/>
        <end position="594"/>
    </location>
</feature>
<feature type="coiled-coil region" evidence="1">
    <location>
        <begin position="607"/>
        <end position="641"/>
    </location>
</feature>
<organism evidence="4 5">
    <name type="scientific">Tangfeifania diversioriginum</name>
    <dbReference type="NCBI Taxonomy" id="1168035"/>
    <lineage>
        <taxon>Bacteria</taxon>
        <taxon>Pseudomonadati</taxon>
        <taxon>Bacteroidota</taxon>
        <taxon>Bacteroidia</taxon>
        <taxon>Marinilabiliales</taxon>
        <taxon>Prolixibacteraceae</taxon>
        <taxon>Tangfeifania</taxon>
    </lineage>
</organism>
<evidence type="ECO:0000313" key="5">
    <source>
        <dbReference type="Proteomes" id="UP000184050"/>
    </source>
</evidence>
<sequence>MVNEQANVKITLNSQGAQKELGELQGEMKRLIALKTKAEKAGDVTGWKKIDGELKKVNKQANKLVRENQDIEKTLKNINGASLNDLQKAKRQLTNQVNKLNRNTDEYTKKSKQLKAVKKEISGIYSETSAATGMTGKLKNLASQLLPAFGFAAIIGGAIRGAKALFNLYQQTAKARREAERLTGLSGQPLADFTAKVQATAKTFEQDFNKVLVSVNSISQTMGISLDEALQKVNDGFLTGADSSGEFLDILKEYGPQFKAAGLSADESIALISQQVKSGIYSDKGIDAIKEATISIREMTPATRAAIEGIGISSVTMQQQLRNGTITVFDAIQQISSKMAELPPQSSEVGTALADIFRGAGEDAGLEYIAMLGTAEMSLEKLKAGAGENAVAQEKLLQANQKLNEAWSELMGTGTGTFDAIKAFAIDLAATGIGGIAKGIADVRDWFITMYNESLPVRAGFQYMLATWRTGFLGVKIALQSLWEQLKLGGNLIKSILTFDVEGIKNAITTWGDNMTGKVADNATKLADIWKNAWNNTIDGKLTAGKQFQDPATSQQPATGFSGPPTFDNNQEGDGTGELGREETPAEMESLGDPRIANEVIYTDAVLEQSQLRERILNKEQEAAEQRAENEEKLQQQKRDAYLSTLDTIIGVFGEESRIGKAALLAKQAYAVAETIINIAKGTGESAAAAPFPANIPLIIGFVAQVAGLIGTIKSATGKVKTNAEGRYPVTGSDGKTYSVSYSGRPQTGFYDGPQLGIFNEVSGQPELVVDGKTTRELRMNYPQIVDAILRVRDGRPVTYAEGKYPAKQVDYPSGSSSIDTETGKMVAGAVLELKEEIKRFQRWKPTVYTQMIKKDLETLNEIENKRGL</sequence>
<feature type="compositionally biased region" description="Polar residues" evidence="2">
    <location>
        <begin position="550"/>
        <end position="559"/>
    </location>
</feature>
<accession>A0A1M6FCN6</accession>
<gene>
    <name evidence="4" type="ORF">SAMN05444280_108120</name>
</gene>
<proteinExistence type="predicted"/>
<evidence type="ECO:0000313" key="4">
    <source>
        <dbReference type="EMBL" id="SHI95480.1"/>
    </source>
</evidence>
<evidence type="ECO:0000256" key="1">
    <source>
        <dbReference type="SAM" id="Coils"/>
    </source>
</evidence>